<reference evidence="2 3" key="1">
    <citation type="submission" date="2024-09" db="EMBL/GenBank/DDBJ databases">
        <authorList>
            <person name="Sun Q."/>
            <person name="Mori K."/>
        </authorList>
    </citation>
    <scope>NUCLEOTIDE SEQUENCE [LARGE SCALE GENOMIC DNA]</scope>
    <source>
        <strain evidence="2 3">KCTC 23315</strain>
    </source>
</reference>
<dbReference type="RefSeq" id="WP_377249125.1">
    <property type="nucleotide sequence ID" value="NZ_JBHLXP010000011.1"/>
</dbReference>
<accession>A0ABV6BIW2</accession>
<evidence type="ECO:0000259" key="1">
    <source>
        <dbReference type="SMART" id="SM00986"/>
    </source>
</evidence>
<dbReference type="EC" id="3.2.2.15" evidence="2"/>
<name>A0ABV6BIW2_9GAMM</name>
<keyword evidence="2" id="KW-0326">Glycosidase</keyword>
<dbReference type="SUPFAM" id="SSF52141">
    <property type="entry name" value="Uracil-DNA glycosylase-like"/>
    <property type="match status" value="1"/>
</dbReference>
<dbReference type="Pfam" id="PF03167">
    <property type="entry name" value="UDG"/>
    <property type="match status" value="1"/>
</dbReference>
<dbReference type="InterPro" id="IPR005122">
    <property type="entry name" value="Uracil-DNA_glycosylase-like"/>
</dbReference>
<keyword evidence="3" id="KW-1185">Reference proteome</keyword>
<organism evidence="2 3">
    <name type="scientific">Rheinheimera tilapiae</name>
    <dbReference type="NCBI Taxonomy" id="875043"/>
    <lineage>
        <taxon>Bacteria</taxon>
        <taxon>Pseudomonadati</taxon>
        <taxon>Pseudomonadota</taxon>
        <taxon>Gammaproteobacteria</taxon>
        <taxon>Chromatiales</taxon>
        <taxon>Chromatiaceae</taxon>
        <taxon>Rheinheimera</taxon>
    </lineage>
</organism>
<evidence type="ECO:0000313" key="2">
    <source>
        <dbReference type="EMBL" id="MFC0050811.1"/>
    </source>
</evidence>
<dbReference type="SMART" id="SM00986">
    <property type="entry name" value="UDG"/>
    <property type="match status" value="1"/>
</dbReference>
<dbReference type="InterPro" id="IPR026353">
    <property type="entry name" value="Hypoxan-DNA_Glyclase"/>
</dbReference>
<evidence type="ECO:0000313" key="3">
    <source>
        <dbReference type="Proteomes" id="UP001589813"/>
    </source>
</evidence>
<dbReference type="CDD" id="cd10032">
    <property type="entry name" value="UDG-F6_HDG"/>
    <property type="match status" value="1"/>
</dbReference>
<dbReference type="SMART" id="SM00987">
    <property type="entry name" value="UreE_C"/>
    <property type="match status" value="1"/>
</dbReference>
<keyword evidence="2" id="KW-0378">Hydrolase</keyword>
<dbReference type="GO" id="GO:0033958">
    <property type="term" value="F:DNA-deoxyinosine glycosylase activity"/>
    <property type="evidence" value="ECO:0007669"/>
    <property type="project" value="UniProtKB-EC"/>
</dbReference>
<gene>
    <name evidence="2" type="ORF">ACFFJP_21215</name>
</gene>
<sequence length="185" mass="20558">MLGADGVTTTAALLSHGLPALWRSDARILILGSLPGIASIRAAQYYAHPRNQFWPLMQQLFDIEATQPYPARLQALQQAQVALWDLIAAAERRGSLDSAINPNSIQCNDFAQLLSRLPQLRAVWLNGGTAAKNWHKLIKNGLQLPPQVQVFTLPSTSPAHAALSFQHKLLAWQQAYQQTFQQRME</sequence>
<dbReference type="Proteomes" id="UP001589813">
    <property type="component" value="Unassembled WGS sequence"/>
</dbReference>
<protein>
    <submittedName>
        <fullName evidence="2">DNA-deoxyinosine glycosylase</fullName>
        <ecNumber evidence="2">3.2.2.15</ecNumber>
    </submittedName>
</protein>
<feature type="domain" description="Uracil-DNA glycosylase-like" evidence="1">
    <location>
        <begin position="19"/>
        <end position="176"/>
    </location>
</feature>
<dbReference type="NCBIfam" id="TIGR04274">
    <property type="entry name" value="hypoxanDNAglyco"/>
    <property type="match status" value="1"/>
</dbReference>
<dbReference type="EMBL" id="JBHLXP010000011">
    <property type="protein sequence ID" value="MFC0050811.1"/>
    <property type="molecule type" value="Genomic_DNA"/>
</dbReference>
<proteinExistence type="predicted"/>
<dbReference type="InterPro" id="IPR036895">
    <property type="entry name" value="Uracil-DNA_glycosylase-like_sf"/>
</dbReference>
<comment type="caution">
    <text evidence="2">The sequence shown here is derived from an EMBL/GenBank/DDBJ whole genome shotgun (WGS) entry which is preliminary data.</text>
</comment>
<dbReference type="Gene3D" id="3.40.470.10">
    <property type="entry name" value="Uracil-DNA glycosylase-like domain"/>
    <property type="match status" value="1"/>
</dbReference>